<accession>A0A6J5QJH0</accession>
<dbReference type="EMBL" id="LR797514">
    <property type="protein sequence ID" value="CAB4222272.1"/>
    <property type="molecule type" value="Genomic_DNA"/>
</dbReference>
<dbReference type="EMBL" id="LR796460">
    <property type="protein sequence ID" value="CAB4145892.1"/>
    <property type="molecule type" value="Genomic_DNA"/>
</dbReference>
<evidence type="ECO:0000313" key="4">
    <source>
        <dbReference type="EMBL" id="CAB4175874.1"/>
    </source>
</evidence>
<evidence type="ECO:0000313" key="9">
    <source>
        <dbReference type="EMBL" id="CAB5227382.1"/>
    </source>
</evidence>
<protein>
    <submittedName>
        <fullName evidence="5">Uncharacterized protein</fullName>
    </submittedName>
</protein>
<evidence type="ECO:0000313" key="5">
    <source>
        <dbReference type="EMBL" id="CAB4181148.1"/>
    </source>
</evidence>
<dbReference type="EMBL" id="LR796847">
    <property type="protein sequence ID" value="CAB4169385.1"/>
    <property type="molecule type" value="Genomic_DNA"/>
</dbReference>
<dbReference type="EMBL" id="LR797376">
    <property type="protein sequence ID" value="CAB4211869.1"/>
    <property type="molecule type" value="Genomic_DNA"/>
</dbReference>
<name>A0A6J5QJH0_9CAUD</name>
<organism evidence="5">
    <name type="scientific">uncultured Caudovirales phage</name>
    <dbReference type="NCBI Taxonomy" id="2100421"/>
    <lineage>
        <taxon>Viruses</taxon>
        <taxon>Duplodnaviria</taxon>
        <taxon>Heunggongvirae</taxon>
        <taxon>Uroviricota</taxon>
        <taxon>Caudoviricetes</taxon>
        <taxon>Peduoviridae</taxon>
        <taxon>Maltschvirus</taxon>
        <taxon>Maltschvirus maltsch</taxon>
    </lineage>
</organism>
<proteinExistence type="predicted"/>
<evidence type="ECO:0000313" key="6">
    <source>
        <dbReference type="EMBL" id="CAB4191611.1"/>
    </source>
</evidence>
<keyword evidence="1" id="KW-0472">Membrane</keyword>
<keyword evidence="1" id="KW-1133">Transmembrane helix</keyword>
<evidence type="ECO:0000256" key="1">
    <source>
        <dbReference type="SAM" id="Phobius"/>
    </source>
</evidence>
<evidence type="ECO:0000313" key="7">
    <source>
        <dbReference type="EMBL" id="CAB4211869.1"/>
    </source>
</evidence>
<evidence type="ECO:0000313" key="2">
    <source>
        <dbReference type="EMBL" id="CAB4145892.1"/>
    </source>
</evidence>
<dbReference type="EMBL" id="LR797171">
    <property type="protein sequence ID" value="CAB4191611.1"/>
    <property type="molecule type" value="Genomic_DNA"/>
</dbReference>
<keyword evidence="1" id="KW-0812">Transmembrane</keyword>
<feature type="transmembrane region" description="Helical" evidence="1">
    <location>
        <begin position="6"/>
        <end position="28"/>
    </location>
</feature>
<dbReference type="EMBL" id="LR796926">
    <property type="protein sequence ID" value="CAB4175874.1"/>
    <property type="molecule type" value="Genomic_DNA"/>
</dbReference>
<evidence type="ECO:0000313" key="3">
    <source>
        <dbReference type="EMBL" id="CAB4169385.1"/>
    </source>
</evidence>
<dbReference type="EMBL" id="LR798369">
    <property type="protein sequence ID" value="CAB5227382.1"/>
    <property type="molecule type" value="Genomic_DNA"/>
</dbReference>
<evidence type="ECO:0000313" key="8">
    <source>
        <dbReference type="EMBL" id="CAB4222272.1"/>
    </source>
</evidence>
<reference evidence="5" key="1">
    <citation type="submission" date="2020-05" db="EMBL/GenBank/DDBJ databases">
        <authorList>
            <person name="Chiriac C."/>
            <person name="Salcher M."/>
            <person name="Ghai R."/>
            <person name="Kavagutti S V."/>
        </authorList>
    </citation>
    <scope>NUCLEOTIDE SEQUENCE</scope>
</reference>
<gene>
    <name evidence="5" type="ORF">UFOVP1072_15</name>
    <name evidence="6" type="ORF">UFOVP1211_57</name>
    <name evidence="7" type="ORF">UFOVP1420_46</name>
    <name evidence="9" type="ORF">UFOVP1518_45</name>
    <name evidence="8" type="ORF">UFOVP1657_39</name>
    <name evidence="2" type="ORF">UFOVP475_58</name>
    <name evidence="3" type="ORF">UFOVP897_20</name>
    <name evidence="4" type="ORF">UFOVP984_58</name>
</gene>
<dbReference type="EMBL" id="LR797018">
    <property type="protein sequence ID" value="CAB4181148.1"/>
    <property type="molecule type" value="Genomic_DNA"/>
</dbReference>
<sequence length="42" mass="4556">MRDKAIGLLVSSLLGLTLGVSILVLIFFRLDAVIQTLIQVSQ</sequence>